<feature type="compositionally biased region" description="Polar residues" evidence="1">
    <location>
        <begin position="333"/>
        <end position="353"/>
    </location>
</feature>
<protein>
    <submittedName>
        <fullName evidence="2">Uncharacterized protein</fullName>
    </submittedName>
</protein>
<dbReference type="EMBL" id="JBJQOH010000006">
    <property type="protein sequence ID" value="KAL3683663.1"/>
    <property type="molecule type" value="Genomic_DNA"/>
</dbReference>
<sequence length="415" mass="44852">MEDMKAMARAKRASSKRGRARHSHHKHTHAPAAGAGTVTATDDFNGGATRDQNTLEGVLPTNWERYGDDGESEDEEVPDGEIRPKSKGADYSQLLSSDAPKLYEDPPELDGMFSLMLGAGLESWDGDSWLEAPSTSEQQATHDAAALLTPDLEVLGKSLARLPVAELLMVEKELLPEQPMLYMSQITVKDDEGASNDLNSSTYFRAETSVREDKQDNFRKAYKSEEIRKDEFSASPPVANGVNFAYQSGIKSGAALTPVATLPLNSGDRSLGLKRDASVARNNIVRQATRPDEGATTRETSAQPPENRKFLPAAAVADLDELLDMLDNVSQSVATSSGLRRSEAEATSTSDLSFVSDLPEGSPQFSRIDSFSGITRTSGVGSKERSEESKGAKKEVKTASAVSLDDDFDSWLDSI</sequence>
<dbReference type="AlphaFoldDB" id="A0ABD3GXG8"/>
<feature type="region of interest" description="Disordered" evidence="1">
    <location>
        <begin position="1"/>
        <end position="91"/>
    </location>
</feature>
<dbReference type="InterPro" id="IPR053342">
    <property type="entry name" value="Exosome_cofactor/PTGS_suppr"/>
</dbReference>
<feature type="compositionally biased region" description="Low complexity" evidence="1">
    <location>
        <begin position="30"/>
        <end position="41"/>
    </location>
</feature>
<evidence type="ECO:0000313" key="2">
    <source>
        <dbReference type="EMBL" id="KAL3683663.1"/>
    </source>
</evidence>
<feature type="compositionally biased region" description="Polar residues" evidence="1">
    <location>
        <begin position="363"/>
        <end position="380"/>
    </location>
</feature>
<evidence type="ECO:0000256" key="1">
    <source>
        <dbReference type="SAM" id="MobiDB-lite"/>
    </source>
</evidence>
<feature type="compositionally biased region" description="Basic and acidic residues" evidence="1">
    <location>
        <begin position="382"/>
        <end position="397"/>
    </location>
</feature>
<feature type="compositionally biased region" description="Basic residues" evidence="1">
    <location>
        <begin position="8"/>
        <end position="29"/>
    </location>
</feature>
<dbReference type="Proteomes" id="UP001633002">
    <property type="component" value="Unassembled WGS sequence"/>
</dbReference>
<gene>
    <name evidence="2" type="ORF">R1sor_001685</name>
</gene>
<organism evidence="2 3">
    <name type="scientific">Riccia sorocarpa</name>
    <dbReference type="NCBI Taxonomy" id="122646"/>
    <lineage>
        <taxon>Eukaryota</taxon>
        <taxon>Viridiplantae</taxon>
        <taxon>Streptophyta</taxon>
        <taxon>Embryophyta</taxon>
        <taxon>Marchantiophyta</taxon>
        <taxon>Marchantiopsida</taxon>
        <taxon>Marchantiidae</taxon>
        <taxon>Marchantiales</taxon>
        <taxon>Ricciaceae</taxon>
        <taxon>Riccia</taxon>
    </lineage>
</organism>
<comment type="caution">
    <text evidence="2">The sequence shown here is derived from an EMBL/GenBank/DDBJ whole genome shotgun (WGS) entry which is preliminary data.</text>
</comment>
<dbReference type="PANTHER" id="PTHR37260:SF2">
    <property type="entry name" value="PROTEIN ECERIFERUM 16"/>
    <property type="match status" value="1"/>
</dbReference>
<evidence type="ECO:0000313" key="3">
    <source>
        <dbReference type="Proteomes" id="UP001633002"/>
    </source>
</evidence>
<reference evidence="2 3" key="1">
    <citation type="submission" date="2024-09" db="EMBL/GenBank/DDBJ databases">
        <title>Chromosome-scale assembly of Riccia sorocarpa.</title>
        <authorList>
            <person name="Paukszto L."/>
        </authorList>
    </citation>
    <scope>NUCLEOTIDE SEQUENCE [LARGE SCALE GENOMIC DNA]</scope>
    <source>
        <strain evidence="2">LP-2024</strain>
        <tissue evidence="2">Aerial parts of the thallus</tissue>
    </source>
</reference>
<proteinExistence type="predicted"/>
<accession>A0ABD3GXG8</accession>
<keyword evidence="3" id="KW-1185">Reference proteome</keyword>
<feature type="region of interest" description="Disordered" evidence="1">
    <location>
        <begin position="333"/>
        <end position="400"/>
    </location>
</feature>
<feature type="compositionally biased region" description="Acidic residues" evidence="1">
    <location>
        <begin position="69"/>
        <end position="79"/>
    </location>
</feature>
<feature type="region of interest" description="Disordered" evidence="1">
    <location>
        <begin position="286"/>
        <end position="309"/>
    </location>
</feature>
<dbReference type="PANTHER" id="PTHR37260">
    <property type="entry name" value="PHOSPHORELAY PROTEIN"/>
    <property type="match status" value="1"/>
</dbReference>
<name>A0ABD3GXG8_9MARC</name>